<dbReference type="SUPFAM" id="SSF53383">
    <property type="entry name" value="PLP-dependent transferases"/>
    <property type="match status" value="1"/>
</dbReference>
<keyword evidence="2 3" id="KW-0808">Transferase</keyword>
<evidence type="ECO:0000256" key="2">
    <source>
        <dbReference type="ARBA" id="ARBA00022679"/>
    </source>
</evidence>
<comment type="cofactor">
    <cofactor evidence="1">
        <name>pyridoxal 5'-phosphate</name>
        <dbReference type="ChEBI" id="CHEBI:597326"/>
    </cofactor>
</comment>
<dbReference type="EC" id="2.3.1.29" evidence="3"/>
<dbReference type="Gene3D" id="3.90.1150.10">
    <property type="entry name" value="Aspartate Aminotransferase, domain 1"/>
    <property type="match status" value="1"/>
</dbReference>
<dbReference type="Proteomes" id="UP000029643">
    <property type="component" value="Unassembled WGS sequence"/>
</dbReference>
<dbReference type="PANTHER" id="PTHR13693">
    <property type="entry name" value="CLASS II AMINOTRANSFERASE/8-AMINO-7-OXONONANOATE SYNTHASE"/>
    <property type="match status" value="1"/>
</dbReference>
<dbReference type="EMBL" id="BBNU01000025">
    <property type="protein sequence ID" value="GAL82297.1"/>
    <property type="molecule type" value="Genomic_DNA"/>
</dbReference>
<proteinExistence type="predicted"/>
<gene>
    <name evidence="3" type="ORF">JCM19274_2074</name>
</gene>
<name>A0A090X726_9FLAO</name>
<dbReference type="GO" id="GO:0008890">
    <property type="term" value="F:glycine C-acetyltransferase activity"/>
    <property type="evidence" value="ECO:0007669"/>
    <property type="project" value="UniProtKB-EC"/>
</dbReference>
<comment type="caution">
    <text evidence="3">The sequence shown here is derived from an EMBL/GenBank/DDBJ whole genome shotgun (WGS) entry which is preliminary data.</text>
</comment>
<organism evidence="3 4">
    <name type="scientific">Algibacter lectus</name>
    <dbReference type="NCBI Taxonomy" id="221126"/>
    <lineage>
        <taxon>Bacteria</taxon>
        <taxon>Pseudomonadati</taxon>
        <taxon>Bacteroidota</taxon>
        <taxon>Flavobacteriia</taxon>
        <taxon>Flavobacteriales</taxon>
        <taxon>Flavobacteriaceae</taxon>
        <taxon>Algibacter</taxon>
    </lineage>
</organism>
<keyword evidence="3" id="KW-0436">Ligase</keyword>
<evidence type="ECO:0000313" key="4">
    <source>
        <dbReference type="Proteomes" id="UP000029643"/>
    </source>
</evidence>
<dbReference type="PANTHER" id="PTHR13693:SF103">
    <property type="entry name" value="AMINOTRANSFERASE CLASS I_CLASSII DOMAIN-CONTAINING PROTEIN"/>
    <property type="match status" value="1"/>
</dbReference>
<dbReference type="InterPro" id="IPR015422">
    <property type="entry name" value="PyrdxlP-dep_Trfase_small"/>
</dbReference>
<dbReference type="AlphaFoldDB" id="A0A090X726"/>
<evidence type="ECO:0000256" key="1">
    <source>
        <dbReference type="ARBA" id="ARBA00001933"/>
    </source>
</evidence>
<dbReference type="GO" id="GO:0016874">
    <property type="term" value="F:ligase activity"/>
    <property type="evidence" value="ECO:0007669"/>
    <property type="project" value="UniProtKB-KW"/>
</dbReference>
<keyword evidence="3" id="KW-0012">Acyltransferase</keyword>
<accession>A0A090X726</accession>
<evidence type="ECO:0000313" key="3">
    <source>
        <dbReference type="EMBL" id="GAL82297.1"/>
    </source>
</evidence>
<reference evidence="3 4" key="1">
    <citation type="journal article" date="2014" name="Genome Announc.">
        <title>Draft Genome Sequences of Marine Flavobacterium Algibacter lectus Strains SS8 and NR4.</title>
        <authorList>
            <person name="Takatani N."/>
            <person name="Nakanishi M."/>
            <person name="Meirelles P."/>
            <person name="Mino S."/>
            <person name="Suda W."/>
            <person name="Oshima K."/>
            <person name="Hattori M."/>
            <person name="Ohkuma M."/>
            <person name="Hosokawa M."/>
            <person name="Miyashita K."/>
            <person name="Thompson F.L."/>
            <person name="Niwa A."/>
            <person name="Sawabe T."/>
            <person name="Sawabe T."/>
        </authorList>
    </citation>
    <scope>NUCLEOTIDE SEQUENCE [LARGE SCALE GENOMIC DNA]</scope>
    <source>
        <strain evidence="4">JCM19274</strain>
    </source>
</reference>
<dbReference type="InterPro" id="IPR015424">
    <property type="entry name" value="PyrdxlP-dep_Trfase"/>
</dbReference>
<protein>
    <submittedName>
        <fullName evidence="3">2-amino-3-ketobutyrate coenzyme A ligase</fullName>
        <ecNumber evidence="3">2.3.1.29</ecNumber>
    </submittedName>
</protein>
<dbReference type="InterPro" id="IPR050087">
    <property type="entry name" value="AON_synthase_class-II"/>
</dbReference>
<sequence>MLYDAKLSQDMANQLLDEGIYVIGFFYPVVPKDKARIRVQLSAAHTKAHIDKAVNAFIKVGKNLKVIS</sequence>